<evidence type="ECO:0000313" key="7">
    <source>
        <dbReference type="Proteomes" id="UP001205105"/>
    </source>
</evidence>
<proteinExistence type="inferred from homology"/>
<keyword evidence="2" id="KW-0732">Signal</keyword>
<keyword evidence="3" id="KW-0378">Hydrolase</keyword>
<dbReference type="GO" id="GO:0000166">
    <property type="term" value="F:nucleotide binding"/>
    <property type="evidence" value="ECO:0007669"/>
    <property type="project" value="UniProtKB-KW"/>
</dbReference>
<protein>
    <recommendedName>
        <fullName evidence="8">5'-nucleotidase</fullName>
    </recommendedName>
</protein>
<dbReference type="InterPro" id="IPR008584">
    <property type="entry name" value="CXXC_Zn-binding_euk"/>
</dbReference>
<dbReference type="InterPro" id="IPR008334">
    <property type="entry name" value="5'-Nucleotdase_C"/>
</dbReference>
<feature type="domain" description="Calcineurin-like phosphoesterase" evidence="4">
    <location>
        <begin position="205"/>
        <end position="402"/>
    </location>
</feature>
<dbReference type="EMBL" id="JADXDR010000058">
    <property type="protein sequence ID" value="KAI7841826.1"/>
    <property type="molecule type" value="Genomic_DNA"/>
</dbReference>
<evidence type="ECO:0000313" key="6">
    <source>
        <dbReference type="EMBL" id="KAI7841826.1"/>
    </source>
</evidence>
<evidence type="ECO:0000259" key="4">
    <source>
        <dbReference type="Pfam" id="PF00149"/>
    </source>
</evidence>
<dbReference type="InterPro" id="IPR036907">
    <property type="entry name" value="5'-Nucleotdase_C_sf"/>
</dbReference>
<dbReference type="InterPro" id="IPR004843">
    <property type="entry name" value="Calcineurin-like_PHP"/>
</dbReference>
<comment type="caution">
    <text evidence="6">The sequence shown here is derived from an EMBL/GenBank/DDBJ whole genome shotgun (WGS) entry which is preliminary data.</text>
</comment>
<keyword evidence="7" id="KW-1185">Reference proteome</keyword>
<dbReference type="PANTHER" id="PTHR11575:SF24">
    <property type="entry name" value="5'-NUCLEOTIDASE"/>
    <property type="match status" value="1"/>
</dbReference>
<feature type="domain" description="5'-Nucleotidase C-terminal" evidence="5">
    <location>
        <begin position="514"/>
        <end position="691"/>
    </location>
</feature>
<keyword evidence="3" id="KW-0547">Nucleotide-binding</keyword>
<dbReference type="Pfam" id="PF00149">
    <property type="entry name" value="Metallophos"/>
    <property type="match status" value="1"/>
</dbReference>
<dbReference type="Pfam" id="PF02872">
    <property type="entry name" value="5_nucleotid_C"/>
    <property type="match status" value="1"/>
</dbReference>
<evidence type="ECO:0008006" key="8">
    <source>
        <dbReference type="Google" id="ProtNLM"/>
    </source>
</evidence>
<dbReference type="Gene3D" id="3.60.21.10">
    <property type="match status" value="1"/>
</dbReference>
<evidence type="ECO:0000259" key="5">
    <source>
        <dbReference type="Pfam" id="PF02872"/>
    </source>
</evidence>
<name>A0AAD5DRL0_9CHLO</name>
<dbReference type="GO" id="GO:0016787">
    <property type="term" value="F:hydrolase activity"/>
    <property type="evidence" value="ECO:0007669"/>
    <property type="project" value="UniProtKB-KW"/>
</dbReference>
<comment type="similarity">
    <text evidence="1 3">Belongs to the 5'-nucleotidase family.</text>
</comment>
<evidence type="ECO:0000256" key="1">
    <source>
        <dbReference type="ARBA" id="ARBA00006654"/>
    </source>
</evidence>
<dbReference type="PANTHER" id="PTHR11575">
    <property type="entry name" value="5'-NUCLEOTIDASE-RELATED"/>
    <property type="match status" value="1"/>
</dbReference>
<dbReference type="SUPFAM" id="SSF56300">
    <property type="entry name" value="Metallo-dependent phosphatases"/>
    <property type="match status" value="1"/>
</dbReference>
<dbReference type="InterPro" id="IPR029052">
    <property type="entry name" value="Metallo-depent_PP-like"/>
</dbReference>
<sequence length="751" mass="78803">MVLLLLCIKLEEMENVESVSLPANVTYTMTIKNATSDDTREDVVIDPAEVHDLEGSRGTANFRIKFDKSSKHQAYLNVEAVKGVTRAITADDANEFVPVMGFECRGLDLVSYKPDVFIVKSKGGATFEADLSEGEWADFDEKLGESVSIMGISSEFRTHKRFEPADVQFGTQCNGTRGEEVCFGGVARQVSAINAARAAAARRGVDTLVLHAGDQYTGTLYDAVFTKKGQQIAADFLRLMGVQAFTLGNHELSRQSLTALPGAHDAAAQFDNGATGAAGLEGFIRSVNGSFPVLSCNLDTSGEPALAGLVQRFALLPLQHSNVTVGVVGLTSVETPETSNPGATVKFLPYADTLRGWGGDARAAGADLVGALTHIGFDGDQALAASPAAAGVDLIVGGHTHSFLYSGAPPPLLVDPPTNETAAVEGEFPTWATNGSKRIPVVQAMYGSRYLGVLNTTWAADGSSDGSMRLEGAIGAPLLLGGRNSTNYVPDDPVAAARLAELQGPLADYTSQVVGEAATTLDGERIDIRNRETNLGNAMCDAILAYAQRHTGLLGGSNADRPAVCLLNGGVFRASIPAGNVTQGDCLAVTPYGNWFVAKAVDAPTLAAALNNGLSGWTGNVSAQGRFPQIGGALRAAFDPVNQPNTSRLVGAELRLANGSTVPLSSYGGEILLLSTDYVLGGGDFYTMFKDRPVVFDSSKPLNEILAEQFQQASPLEAATDGRLANCAEASGAPLCGGQAARPTRRRRLRA</sequence>
<dbReference type="SUPFAM" id="SSF141678">
    <property type="entry name" value="MAL13P1.257-like"/>
    <property type="match status" value="1"/>
</dbReference>
<gene>
    <name evidence="6" type="ORF">COHA_004355</name>
</gene>
<dbReference type="SUPFAM" id="SSF55816">
    <property type="entry name" value="5'-nucleotidase (syn. UDP-sugar hydrolase), C-terminal domain"/>
    <property type="match status" value="1"/>
</dbReference>
<dbReference type="GO" id="GO:0009166">
    <property type="term" value="P:nucleotide catabolic process"/>
    <property type="evidence" value="ECO:0007669"/>
    <property type="project" value="InterPro"/>
</dbReference>
<reference evidence="6" key="1">
    <citation type="submission" date="2020-11" db="EMBL/GenBank/DDBJ databases">
        <title>Chlorella ohadii genome sequencing and assembly.</title>
        <authorList>
            <person name="Murik O."/>
            <person name="Treves H."/>
            <person name="Kedem I."/>
            <person name="Shotland Y."/>
            <person name="Kaplan A."/>
        </authorList>
    </citation>
    <scope>NUCLEOTIDE SEQUENCE</scope>
    <source>
        <strain evidence="6">1</strain>
    </source>
</reference>
<accession>A0AAD5DRL0</accession>
<evidence type="ECO:0000256" key="3">
    <source>
        <dbReference type="RuleBase" id="RU362119"/>
    </source>
</evidence>
<organism evidence="6 7">
    <name type="scientific">Chlorella ohadii</name>
    <dbReference type="NCBI Taxonomy" id="2649997"/>
    <lineage>
        <taxon>Eukaryota</taxon>
        <taxon>Viridiplantae</taxon>
        <taxon>Chlorophyta</taxon>
        <taxon>core chlorophytes</taxon>
        <taxon>Trebouxiophyceae</taxon>
        <taxon>Chlorellales</taxon>
        <taxon>Chlorellaceae</taxon>
        <taxon>Chlorella clade</taxon>
        <taxon>Chlorella</taxon>
    </lineage>
</organism>
<dbReference type="AlphaFoldDB" id="A0AAD5DRL0"/>
<dbReference type="Pfam" id="PF05907">
    <property type="entry name" value="CXXC_Zn-b_euk"/>
    <property type="match status" value="1"/>
</dbReference>
<dbReference type="PRINTS" id="PR01607">
    <property type="entry name" value="APYRASEFAMLY"/>
</dbReference>
<dbReference type="InterPro" id="IPR006179">
    <property type="entry name" value="5_nucleotidase/apyrase"/>
</dbReference>
<evidence type="ECO:0000256" key="2">
    <source>
        <dbReference type="ARBA" id="ARBA00022729"/>
    </source>
</evidence>
<dbReference type="Proteomes" id="UP001205105">
    <property type="component" value="Unassembled WGS sequence"/>
</dbReference>
<dbReference type="Gene3D" id="3.90.780.10">
    <property type="entry name" value="5'-Nucleotidase, C-terminal domain"/>
    <property type="match status" value="1"/>
</dbReference>